<name>A0A2K8Z041_9BACT</name>
<dbReference type="EMBL" id="CP025096">
    <property type="protein sequence ID" value="AUD03266.1"/>
    <property type="molecule type" value="Genomic_DNA"/>
</dbReference>
<sequence length="322" mass="37018">MAKIEFLTDDDIEQLAWLRDELYPLAPSPSTDEERIDQFKEAIDIHRRYLFTYTPPEQAKPSEQELLTYLPFEQLQTNYKNEVNNKKATDSHLILEFTADQLKKVEHELALLDTPLAEMLYSIFLSGAYKEHRILVDDGLLGRFGVQNTALGADDGLLPARIATIWDRVLFKLYLQGEQNRKNGLPTNRVNNNRSYHFENLMSDGRLDKLFEELMSASKLLDLSTDKQEFIANLTGDNTEPIIWVGGNGQLAYLIQKLVTNGLLGAKNDSLWAATEQHFIGTNDKRFNNLVRDRQMYEQNRSKKPKRGNEIDAIIEVVKLIE</sequence>
<dbReference type="Proteomes" id="UP000232883">
    <property type="component" value="Chromosome"/>
</dbReference>
<protein>
    <submittedName>
        <fullName evidence="1">Uncharacterized protein</fullName>
    </submittedName>
</protein>
<evidence type="ECO:0000313" key="1">
    <source>
        <dbReference type="EMBL" id="AUD03266.1"/>
    </source>
</evidence>
<dbReference type="AlphaFoldDB" id="A0A2K8Z041"/>
<dbReference type="RefSeq" id="WP_100989312.1">
    <property type="nucleotide sequence ID" value="NZ_CP025096.1"/>
</dbReference>
<keyword evidence="2" id="KW-1185">Reference proteome</keyword>
<accession>A0A2K8Z041</accession>
<dbReference type="KEGG" id="spir:CWM47_16350"/>
<gene>
    <name evidence="1" type="ORF">CWM47_16350</name>
</gene>
<reference evidence="1 2" key="1">
    <citation type="submission" date="2017-11" db="EMBL/GenBank/DDBJ databases">
        <title>Taxonomic description and genome sequences of Spirosoma HA7 sp. nov., isolated from pollen microhabitat of Corylus avellana.</title>
        <authorList>
            <person name="Ambika Manirajan B."/>
            <person name="Suarez C."/>
            <person name="Ratering S."/>
            <person name="Geissler-Plaum R."/>
            <person name="Cardinale M."/>
            <person name="Sylvia S."/>
        </authorList>
    </citation>
    <scope>NUCLEOTIDE SEQUENCE [LARGE SCALE GENOMIC DNA]</scope>
    <source>
        <strain evidence="1 2">HA7</strain>
    </source>
</reference>
<evidence type="ECO:0000313" key="2">
    <source>
        <dbReference type="Proteomes" id="UP000232883"/>
    </source>
</evidence>
<organism evidence="1 2">
    <name type="scientific">Spirosoma pollinicola</name>
    <dbReference type="NCBI Taxonomy" id="2057025"/>
    <lineage>
        <taxon>Bacteria</taxon>
        <taxon>Pseudomonadati</taxon>
        <taxon>Bacteroidota</taxon>
        <taxon>Cytophagia</taxon>
        <taxon>Cytophagales</taxon>
        <taxon>Cytophagaceae</taxon>
        <taxon>Spirosoma</taxon>
    </lineage>
</organism>
<proteinExistence type="predicted"/>